<name>A0A0L8GIR7_OCTBM</name>
<reference evidence="1" key="1">
    <citation type="submission" date="2015-07" db="EMBL/GenBank/DDBJ databases">
        <title>MeaNS - Measles Nucleotide Surveillance Program.</title>
        <authorList>
            <person name="Tran T."/>
            <person name="Druce J."/>
        </authorList>
    </citation>
    <scope>NUCLEOTIDE SEQUENCE</scope>
    <source>
        <strain evidence="1">UCB-OBI-ISO-001</strain>
        <tissue evidence="1">Gonad</tissue>
    </source>
</reference>
<organism evidence="1">
    <name type="scientific">Octopus bimaculoides</name>
    <name type="common">California two-spotted octopus</name>
    <dbReference type="NCBI Taxonomy" id="37653"/>
    <lineage>
        <taxon>Eukaryota</taxon>
        <taxon>Metazoa</taxon>
        <taxon>Spiralia</taxon>
        <taxon>Lophotrochozoa</taxon>
        <taxon>Mollusca</taxon>
        <taxon>Cephalopoda</taxon>
        <taxon>Coleoidea</taxon>
        <taxon>Octopodiformes</taxon>
        <taxon>Octopoda</taxon>
        <taxon>Incirrata</taxon>
        <taxon>Octopodidae</taxon>
        <taxon>Octopus</taxon>
    </lineage>
</organism>
<dbReference type="EMBL" id="KQ421656">
    <property type="protein sequence ID" value="KOF76897.1"/>
    <property type="molecule type" value="Genomic_DNA"/>
</dbReference>
<gene>
    <name evidence="1" type="ORF">OCBIM_22032775mg</name>
</gene>
<protein>
    <submittedName>
        <fullName evidence="1">Uncharacterized protein</fullName>
    </submittedName>
</protein>
<dbReference type="AlphaFoldDB" id="A0A0L8GIR7"/>
<proteinExistence type="predicted"/>
<evidence type="ECO:0000313" key="1">
    <source>
        <dbReference type="EMBL" id="KOF76897.1"/>
    </source>
</evidence>
<accession>A0A0L8GIR7</accession>
<sequence>MNKTKKTLLAKIYCRWRNKNEGLGWKGQHQRGRTEKQKLISYRNKKSWRMRRKIRKAKCYLITF</sequence>